<dbReference type="EMBL" id="BLVP01000041">
    <property type="protein sequence ID" value="GFM38466.1"/>
    <property type="molecule type" value="Genomic_DNA"/>
</dbReference>
<organism evidence="1 2">
    <name type="scientific">Desulfovibrio psychrotolerans</name>
    <dbReference type="NCBI Taxonomy" id="415242"/>
    <lineage>
        <taxon>Bacteria</taxon>
        <taxon>Pseudomonadati</taxon>
        <taxon>Thermodesulfobacteriota</taxon>
        <taxon>Desulfovibrionia</taxon>
        <taxon>Desulfovibrionales</taxon>
        <taxon>Desulfovibrionaceae</taxon>
        <taxon>Desulfovibrio</taxon>
    </lineage>
</organism>
<accession>A0A7J0BXP5</accession>
<evidence type="ECO:0008006" key="3">
    <source>
        <dbReference type="Google" id="ProtNLM"/>
    </source>
</evidence>
<dbReference type="Proteomes" id="UP000503820">
    <property type="component" value="Unassembled WGS sequence"/>
</dbReference>
<gene>
    <name evidence="1" type="ORF">DSM19430T_31500</name>
</gene>
<dbReference type="RefSeq" id="WP_174411083.1">
    <property type="nucleotide sequence ID" value="NZ_BLVP01000041.1"/>
</dbReference>
<evidence type="ECO:0000313" key="1">
    <source>
        <dbReference type="EMBL" id="GFM38466.1"/>
    </source>
</evidence>
<reference evidence="1 2" key="1">
    <citation type="submission" date="2020-05" db="EMBL/GenBank/DDBJ databases">
        <title>Draft genome sequence of Desulfovibrio psychrotolerans JS1T.</title>
        <authorList>
            <person name="Ueno A."/>
            <person name="Tamazawa S."/>
            <person name="Tamamura S."/>
            <person name="Murakami T."/>
            <person name="Kiyama T."/>
            <person name="Inomata H."/>
            <person name="Amano Y."/>
            <person name="Miyakawa K."/>
            <person name="Tamaki H."/>
            <person name="Naganuma T."/>
            <person name="Kaneko K."/>
        </authorList>
    </citation>
    <scope>NUCLEOTIDE SEQUENCE [LARGE SCALE GENOMIC DNA]</scope>
    <source>
        <strain evidence="1 2">JS1</strain>
    </source>
</reference>
<keyword evidence="2" id="KW-1185">Reference proteome</keyword>
<evidence type="ECO:0000313" key="2">
    <source>
        <dbReference type="Proteomes" id="UP000503820"/>
    </source>
</evidence>
<sequence>MPESTFTFRVEDTLKAAFADAAKQRDRTAAQLLRDFMRSYVVETQSSDPAYDAWLHRKAEAGERDYRAGRVISQEEATAKAAQRKAAILSQHETL</sequence>
<proteinExistence type="predicted"/>
<name>A0A7J0BXP5_9BACT</name>
<protein>
    <recommendedName>
        <fullName evidence="3">YacA</fullName>
    </recommendedName>
</protein>
<comment type="caution">
    <text evidence="1">The sequence shown here is derived from an EMBL/GenBank/DDBJ whole genome shotgun (WGS) entry which is preliminary data.</text>
</comment>
<dbReference type="AlphaFoldDB" id="A0A7J0BXP5"/>